<feature type="signal peptide" evidence="2">
    <location>
        <begin position="1"/>
        <end position="19"/>
    </location>
</feature>
<dbReference type="PROSITE" id="PS51257">
    <property type="entry name" value="PROKAR_LIPOPROTEIN"/>
    <property type="match status" value="1"/>
</dbReference>
<name>A0A4P7PU10_9FLAO</name>
<dbReference type="RefSeq" id="WP_136152039.1">
    <property type="nucleotide sequence ID" value="NZ_CP038810.1"/>
</dbReference>
<evidence type="ECO:0000256" key="2">
    <source>
        <dbReference type="SAM" id="SignalP"/>
    </source>
</evidence>
<keyword evidence="1" id="KW-0175">Coiled coil</keyword>
<gene>
    <name evidence="3" type="ORF">GS03_01630</name>
</gene>
<dbReference type="AlphaFoldDB" id="A0A4P7PU10"/>
<evidence type="ECO:0008006" key="5">
    <source>
        <dbReference type="Google" id="ProtNLM"/>
    </source>
</evidence>
<organism evidence="3 4">
    <name type="scientific">Flavobacterium sangjuense</name>
    <dbReference type="NCBI Taxonomy" id="2518177"/>
    <lineage>
        <taxon>Bacteria</taxon>
        <taxon>Pseudomonadati</taxon>
        <taxon>Bacteroidota</taxon>
        <taxon>Flavobacteriia</taxon>
        <taxon>Flavobacteriales</taxon>
        <taxon>Flavobacteriaceae</taxon>
        <taxon>Flavobacterium</taxon>
    </lineage>
</organism>
<feature type="chain" id="PRO_5020292893" description="Lipoprotein" evidence="2">
    <location>
        <begin position="20"/>
        <end position="222"/>
    </location>
</feature>
<dbReference type="Proteomes" id="UP000296862">
    <property type="component" value="Chromosome"/>
</dbReference>
<keyword evidence="4" id="KW-1185">Reference proteome</keyword>
<dbReference type="OrthoDB" id="1346349at2"/>
<accession>A0A4P7PU10</accession>
<proteinExistence type="predicted"/>
<feature type="coiled-coil region" evidence="1">
    <location>
        <begin position="64"/>
        <end position="109"/>
    </location>
</feature>
<evidence type="ECO:0000313" key="4">
    <source>
        <dbReference type="Proteomes" id="UP000296862"/>
    </source>
</evidence>
<dbReference type="EMBL" id="CP038810">
    <property type="protein sequence ID" value="QBZ98125.1"/>
    <property type="molecule type" value="Genomic_DNA"/>
</dbReference>
<sequence length="222" mass="25362">MKKSVYVVGVLAMVVLGFASCKDEKQAQAEKTVNNYVVYVDSLDNVSADDAKSNWEAIDQSYQVRISEAEASLAESDNEALREKLAVSKAKYEALKAKYQAELEAEKQVVRTPNQLLRDRFFGEGKVGEDMNFSWVNKDNILQVYQDFLDSYEKNKGDFTREDYDEVKLIYEALDSRKNTVEKEGLTSEDNNKIASIKFRFAPMFKMNRIGAKARENEEAKE</sequence>
<keyword evidence="2" id="KW-0732">Signal</keyword>
<dbReference type="KEGG" id="fsn:GS03_01630"/>
<evidence type="ECO:0000256" key="1">
    <source>
        <dbReference type="SAM" id="Coils"/>
    </source>
</evidence>
<reference evidence="3 4" key="1">
    <citation type="submission" date="2019-04" db="EMBL/GenBank/DDBJ databases">
        <title>Flavobacterium sp. GS03.</title>
        <authorList>
            <person name="Kim H."/>
        </authorList>
    </citation>
    <scope>NUCLEOTIDE SEQUENCE [LARGE SCALE GENOMIC DNA]</scope>
    <source>
        <strain evidence="3 4">GS03</strain>
    </source>
</reference>
<evidence type="ECO:0000313" key="3">
    <source>
        <dbReference type="EMBL" id="QBZ98125.1"/>
    </source>
</evidence>
<protein>
    <recommendedName>
        <fullName evidence="5">Lipoprotein</fullName>
    </recommendedName>
</protein>